<dbReference type="InterPro" id="IPR005481">
    <property type="entry name" value="BC-like_N"/>
</dbReference>
<evidence type="ECO:0000256" key="15">
    <source>
        <dbReference type="SAM" id="MobiDB-lite"/>
    </source>
</evidence>
<dbReference type="SUPFAM" id="SSF52096">
    <property type="entry name" value="ClpP/crotonase"/>
    <property type="match status" value="2"/>
</dbReference>
<dbReference type="SMART" id="SM00878">
    <property type="entry name" value="Biotin_carb_C"/>
    <property type="match status" value="1"/>
</dbReference>
<dbReference type="InterPro" id="IPR016185">
    <property type="entry name" value="PreATP-grasp_dom_sf"/>
</dbReference>
<keyword evidence="7 14" id="KW-0067">ATP-binding</keyword>
<dbReference type="Gene3D" id="3.30.470.20">
    <property type="entry name" value="ATP-grasp fold, B domain"/>
    <property type="match status" value="1"/>
</dbReference>
<dbReference type="InterPro" id="IPR049074">
    <property type="entry name" value="ACCA_BT"/>
</dbReference>
<evidence type="ECO:0000256" key="10">
    <source>
        <dbReference type="ARBA" id="ARBA00023267"/>
    </source>
</evidence>
<dbReference type="GO" id="GO:0004075">
    <property type="term" value="F:biotin carboxylase activity"/>
    <property type="evidence" value="ECO:0007669"/>
    <property type="project" value="UniProtKB-EC"/>
</dbReference>
<keyword evidence="21" id="KW-1185">Reference proteome</keyword>
<evidence type="ECO:0000256" key="2">
    <source>
        <dbReference type="ARBA" id="ARBA00004956"/>
    </source>
</evidence>
<dbReference type="Pfam" id="PF08326">
    <property type="entry name" value="ACC_central"/>
    <property type="match status" value="3"/>
</dbReference>
<dbReference type="InterPro" id="IPR000089">
    <property type="entry name" value="Biotin_lipoyl"/>
</dbReference>
<dbReference type="FunFam" id="2.40.50.100:FF:000005">
    <property type="entry name" value="Acetyl-CoA carboxylase 1"/>
    <property type="match status" value="1"/>
</dbReference>
<evidence type="ECO:0000256" key="11">
    <source>
        <dbReference type="ARBA" id="ARBA00023268"/>
    </source>
</evidence>
<dbReference type="InterPro" id="IPR011764">
    <property type="entry name" value="Biotin_carboxylation_dom"/>
</dbReference>
<dbReference type="InterPro" id="IPR011762">
    <property type="entry name" value="COA_CT_N"/>
</dbReference>
<name>A0AAD7UH22_9STRA</name>
<dbReference type="InterPro" id="IPR011763">
    <property type="entry name" value="COA_CT_C"/>
</dbReference>
<dbReference type="GO" id="GO:0006633">
    <property type="term" value="P:fatty acid biosynthetic process"/>
    <property type="evidence" value="ECO:0007669"/>
    <property type="project" value="UniProtKB-KW"/>
</dbReference>
<dbReference type="GO" id="GO:0046872">
    <property type="term" value="F:metal ion binding"/>
    <property type="evidence" value="ECO:0007669"/>
    <property type="project" value="InterPro"/>
</dbReference>
<dbReference type="PANTHER" id="PTHR45728:SF3">
    <property type="entry name" value="ACETYL-COA CARBOXYLASE"/>
    <property type="match status" value="1"/>
</dbReference>
<dbReference type="Pfam" id="PF00289">
    <property type="entry name" value="Biotin_carb_N"/>
    <property type="match status" value="1"/>
</dbReference>
<keyword evidence="10" id="KW-0092">Biotin</keyword>
<dbReference type="Gene3D" id="3.90.226.10">
    <property type="entry name" value="2-enoyl-CoA Hydratase, Chain A, domain 1"/>
    <property type="match status" value="2"/>
</dbReference>
<keyword evidence="8" id="KW-0443">Lipid metabolism</keyword>
<dbReference type="InterPro" id="IPR011054">
    <property type="entry name" value="Rudment_hybrid_motif"/>
</dbReference>
<dbReference type="PROSITE" id="PS50975">
    <property type="entry name" value="ATP_GRASP"/>
    <property type="match status" value="1"/>
</dbReference>
<dbReference type="PANTHER" id="PTHR45728">
    <property type="entry name" value="ACETYL-COA CARBOXYLASE, ISOFORM A"/>
    <property type="match status" value="1"/>
</dbReference>
<keyword evidence="9" id="KW-0275">Fatty acid biosynthesis</keyword>
<accession>A0AAD7UH22</accession>
<dbReference type="PROSITE" id="PS00866">
    <property type="entry name" value="CPSASE_1"/>
    <property type="match status" value="1"/>
</dbReference>
<reference evidence="20" key="1">
    <citation type="submission" date="2023-01" db="EMBL/GenBank/DDBJ databases">
        <title>Metagenome sequencing of chrysophaentin producing Chrysophaeum taylorii.</title>
        <authorList>
            <person name="Davison J."/>
            <person name="Bewley C."/>
        </authorList>
    </citation>
    <scope>NUCLEOTIDE SEQUENCE</scope>
    <source>
        <strain evidence="20">NIES-1699</strain>
    </source>
</reference>
<dbReference type="PROSITE" id="PS50989">
    <property type="entry name" value="COA_CT_CTER"/>
    <property type="match status" value="1"/>
</dbReference>
<dbReference type="Gene3D" id="3.30.1490.20">
    <property type="entry name" value="ATP-grasp fold, A domain"/>
    <property type="match status" value="1"/>
</dbReference>
<evidence type="ECO:0000256" key="9">
    <source>
        <dbReference type="ARBA" id="ARBA00023160"/>
    </source>
</evidence>
<proteinExistence type="predicted"/>
<feature type="domain" description="ATP-grasp" evidence="16">
    <location>
        <begin position="165"/>
        <end position="359"/>
    </location>
</feature>
<dbReference type="SUPFAM" id="SSF51246">
    <property type="entry name" value="Rudiment single hybrid motif"/>
    <property type="match status" value="1"/>
</dbReference>
<dbReference type="GO" id="GO:0003989">
    <property type="term" value="F:acetyl-CoA carboxylase activity"/>
    <property type="evidence" value="ECO:0007669"/>
    <property type="project" value="UniProtKB-EC"/>
</dbReference>
<keyword evidence="11" id="KW-0511">Multifunctional enzyme</keyword>
<evidence type="ECO:0000256" key="12">
    <source>
        <dbReference type="ARBA" id="ARBA00048065"/>
    </source>
</evidence>
<evidence type="ECO:0000259" key="19">
    <source>
        <dbReference type="PROSITE" id="PS50989"/>
    </source>
</evidence>
<evidence type="ECO:0000259" key="16">
    <source>
        <dbReference type="PROSITE" id="PS50975"/>
    </source>
</evidence>
<keyword evidence="5 14" id="KW-0547">Nucleotide-binding</keyword>
<dbReference type="CDD" id="cd06850">
    <property type="entry name" value="biotinyl_domain"/>
    <property type="match status" value="1"/>
</dbReference>
<dbReference type="Pfam" id="PF02786">
    <property type="entry name" value="CPSase_L_D2"/>
    <property type="match status" value="1"/>
</dbReference>
<evidence type="ECO:0000256" key="14">
    <source>
        <dbReference type="PROSITE-ProRule" id="PRU00409"/>
    </source>
</evidence>
<dbReference type="InterPro" id="IPR005479">
    <property type="entry name" value="CPAse_ATP-bd"/>
</dbReference>
<evidence type="ECO:0000256" key="7">
    <source>
        <dbReference type="ARBA" id="ARBA00022840"/>
    </source>
</evidence>
<dbReference type="PROSITE" id="PS00188">
    <property type="entry name" value="BIOTIN"/>
    <property type="match status" value="1"/>
</dbReference>
<dbReference type="Gene3D" id="2.40.50.100">
    <property type="match status" value="1"/>
</dbReference>
<dbReference type="Pfam" id="PF21385">
    <property type="entry name" value="ACCA_BT"/>
    <property type="match status" value="1"/>
</dbReference>
<comment type="catalytic activity">
    <reaction evidence="13">
        <text>N(6)-biotinyl-L-lysyl-[protein] + hydrogencarbonate + ATP = N(6)-carboxybiotinyl-L-lysyl-[protein] + ADP + phosphate + H(+)</text>
        <dbReference type="Rhea" id="RHEA:13501"/>
        <dbReference type="Rhea" id="RHEA-COMP:10505"/>
        <dbReference type="Rhea" id="RHEA-COMP:10506"/>
        <dbReference type="ChEBI" id="CHEBI:15378"/>
        <dbReference type="ChEBI" id="CHEBI:17544"/>
        <dbReference type="ChEBI" id="CHEBI:30616"/>
        <dbReference type="ChEBI" id="CHEBI:43474"/>
        <dbReference type="ChEBI" id="CHEBI:83144"/>
        <dbReference type="ChEBI" id="CHEBI:83145"/>
        <dbReference type="ChEBI" id="CHEBI:456216"/>
        <dbReference type="EC" id="6.3.4.14"/>
    </reaction>
</comment>
<feature type="domain" description="CoA carboxyltransferase N-terminal" evidence="18">
    <location>
        <begin position="1356"/>
        <end position="1680"/>
    </location>
</feature>
<dbReference type="InterPro" id="IPR011761">
    <property type="entry name" value="ATP-grasp"/>
</dbReference>
<evidence type="ECO:0000256" key="4">
    <source>
        <dbReference type="ARBA" id="ARBA00022598"/>
    </source>
</evidence>
<comment type="pathway">
    <text evidence="2">Lipid metabolism; malonyl-CoA biosynthesis; malonyl-CoA from acetyl-CoA: step 1/1.</text>
</comment>
<sequence length="2046" mass="226639">MDEFVARLGGTRVIRKILIANNGIGAVKAIRSIRRWAFEVFQSDIMHFVVMATPEDLRANAEYIRMASEVVDVPGGANNNNYANVSLIIELAKRYGVDAVWAGWGHASENPLLPEGLAETKIKFIGPSGGPMRALGDKIGSTIIAQSAGVPCIAWNGSDVEVDFRDFDGTVARDLYDRASVKSVEECLGHCERIGFPVMIKASEGGGGKGIRKVVEQSKVPDAYRQVASEIPGSPIFVMKLATKARHLEVQLLADEYGEAIALNGRDCSIQRRHQKIIEEGPPAAAAPQIWSKMEKAAVALAKAVGYANAGTVEYLFSDENEEFAFLELNPRLQVEHPVTEMITRANLPACQLMVAMGIPLHRIPDIRRLYGRPPYSTSTIDFQEEHKQPALGHCIAVRVTAENPDQGFQPTSGSITEVNFRSTPDVWGYFSVDSSGLVHEFADSQFGHLFASGVDREAARKSMIMALHEISIRGDIRTTVEYVAELLQSEDYVSNKIDTAWLDARLLQPPQRKKTAAAAAAAADHDHKKNDNKLPLKNPGPEIAEKLMASRVWSQQDPLVAAHAALIIAHDRTIENAREFVESLGKGHFPECERLTATHQRVELLLEGTKYVLDVARTGPHNFAVSNARHFFTTRGYVGGSVRPLADGGYLVTIGGRSRVAYAAQPPNQALRLILDRKTYMFELEYDPTTLKAESAGKLAKKLVPENSRVAEGQAYCEVEVMKMYLPLKVQQPGVLRWSLAEGVALESGDVIATVDLDNPDLVQPATLYEGDFEVEEDEATITSSFLAAEPPHVLLRRAVGVFEQILDGYAVPEDQRRRALSDFEASLKDPMLYSLEVQEASAPLRLKFDKIDEPDEMLEKLAPGSTEPVREVVLKHKNGRATDCVLSLVRRFLDVEREFGDGASLADVVARLRKGGKVQLERILDICRSRIKGVDRGALILELLLHKTSSDDYLAPALTELASLRDDASAPVALEARRLLIQQSLPSREELLQRISGFVTAIARGRSQEVEAFVRSGLPMRDVAVQLFKDPDPARRMAAVELYVHKIYEAHAVAGYATTNPNIARWRFQRTSKSSSDLASLAAADSSSTTTLEDDIHSAAFALFAKFEDVRLENLASESCLHIALLEESEFAVSTAVSLLRANLKLLEKVRRVTFLVGSEHLPQIFTFRSKSDFAEDVLFRHIEPPHAFYLDLVRLRNFEIRLADAQQTLYSNVHCYEAVEKKNPKTRKSVSYFVRVLTMRDSPSEAERMLVESLAALELQPPTKNNHVYLHIVDRRATTTAEKELLKVLCERYEDKLRMLGVREVELKITSASRTTHVVATNPTGYVLRLDHYSVEDGKFSGEGEWRGDVVTAPYVLPSFSRERAIAQRADTLYCYDYLTLFEEAVRLSWKSPPPCCCCEFEELERPSNDIGMVAWLAKLRTPEYPDGREIVLIANDITKFAGSFGTREDEVFDRASKLARRKGVPRVYVAANSGARIGLAAAVKEKFRVKWKNDQDPTEGFDYLYLDGPEHSGLKDAVDASIVTSLEDTPERLKQGAPAPFKLNAILGTEPDLGVENLRGSGNIAGESARAYRDIVTLTLVVGRSVGIGAYLVRLGHRTIQRATNSPIILTGYQALNKLLGKHVYNSNDQLGGPEIMYPNGVSHLVATDHFDVVAKALQWLSYIPEKRGAPLPISLNQQQDPVEREITWQPTQKTYDPRHLLASFFDEDSFLETLAGWAKTVVVGRARLGGIPTGVIITENRTAEAAHPADPADPSSSETVTPQAGGVWFPDSAHKTAQAIADFTAEDLPLFIFANWRGFSGGQRDMFDEILKFGAQIVDRLVAYEKPVFVYIPPLAELRGGAWVVVDPTINSRVMEMYAAETARGGVLEAEGLVEIKFRDIKKAMHRLDDVLAKLDAEIADARGDSGKEAELRGQVDAREKLLLPVYTSVAVHFADLHDTPVRMKAKSAIRDVVPWKRARSFFYWRLRRRLVELENGYADGPDDDEAAVEYYSGKKISSRPSRDGDDDVAALFTEATISKLKHLPAALKTKLKAALDDEDS</sequence>
<keyword evidence="3" id="KW-0444">Lipid biosynthesis</keyword>
<dbReference type="SUPFAM" id="SSF51230">
    <property type="entry name" value="Single hybrid motif"/>
    <property type="match status" value="1"/>
</dbReference>
<dbReference type="SUPFAM" id="SSF56059">
    <property type="entry name" value="Glutathione synthetase ATP-binding domain-like"/>
    <property type="match status" value="1"/>
</dbReference>
<evidence type="ECO:0000259" key="18">
    <source>
        <dbReference type="PROSITE" id="PS50980"/>
    </source>
</evidence>
<dbReference type="Gene3D" id="2.40.460.10">
    <property type="entry name" value="Biotin dependent carboxylase carboxyltransferase"/>
    <property type="match status" value="1"/>
</dbReference>
<dbReference type="Pfam" id="PF00364">
    <property type="entry name" value="Biotin_lipoyl"/>
    <property type="match status" value="1"/>
</dbReference>
<keyword evidence="6" id="KW-0276">Fatty acid metabolism</keyword>
<dbReference type="Proteomes" id="UP001230188">
    <property type="component" value="Unassembled WGS sequence"/>
</dbReference>
<dbReference type="EMBL" id="JAQMWT010000309">
    <property type="protein sequence ID" value="KAJ8605817.1"/>
    <property type="molecule type" value="Genomic_DNA"/>
</dbReference>
<evidence type="ECO:0000256" key="13">
    <source>
        <dbReference type="ARBA" id="ARBA00048600"/>
    </source>
</evidence>
<evidence type="ECO:0000256" key="3">
    <source>
        <dbReference type="ARBA" id="ARBA00022516"/>
    </source>
</evidence>
<evidence type="ECO:0000256" key="1">
    <source>
        <dbReference type="ARBA" id="ARBA00001953"/>
    </source>
</evidence>
<evidence type="ECO:0000256" key="5">
    <source>
        <dbReference type="ARBA" id="ARBA00022741"/>
    </source>
</evidence>
<protein>
    <recommendedName>
        <fullName evidence="22">Acetyl-CoA carboxylase</fullName>
    </recommendedName>
</protein>
<dbReference type="InterPro" id="IPR034733">
    <property type="entry name" value="AcCoA_carboxyl_beta"/>
</dbReference>
<comment type="caution">
    <text evidence="20">The sequence shown here is derived from an EMBL/GenBank/DDBJ whole genome shotgun (WGS) entry which is preliminary data.</text>
</comment>
<dbReference type="PROSITE" id="PS00867">
    <property type="entry name" value="CPSASE_2"/>
    <property type="match status" value="1"/>
</dbReference>
<dbReference type="FunFam" id="3.30.1490.20:FF:000003">
    <property type="entry name" value="acetyl-CoA carboxylase isoform X1"/>
    <property type="match status" value="1"/>
</dbReference>
<keyword evidence="4" id="KW-0436">Ligase</keyword>
<gene>
    <name evidence="20" type="ORF">CTAYLR_000576</name>
</gene>
<dbReference type="InterPro" id="IPR013815">
    <property type="entry name" value="ATP_grasp_subdomain_1"/>
</dbReference>
<feature type="domain" description="CoA carboxyltransferase C-terminal" evidence="19">
    <location>
        <begin position="1686"/>
        <end position="1985"/>
    </location>
</feature>
<dbReference type="InterPro" id="IPR011053">
    <property type="entry name" value="Single_hybrid_motif"/>
</dbReference>
<feature type="domain" description="Biotin carboxylation" evidence="17">
    <location>
        <begin position="13"/>
        <end position="508"/>
    </location>
</feature>
<comment type="cofactor">
    <cofactor evidence="1">
        <name>biotin</name>
        <dbReference type="ChEBI" id="CHEBI:57586"/>
    </cofactor>
</comment>
<dbReference type="GO" id="GO:0005524">
    <property type="term" value="F:ATP binding"/>
    <property type="evidence" value="ECO:0007669"/>
    <property type="project" value="UniProtKB-UniRule"/>
</dbReference>
<dbReference type="InterPro" id="IPR049076">
    <property type="entry name" value="ACCA"/>
</dbReference>
<comment type="catalytic activity">
    <reaction evidence="12">
        <text>hydrogencarbonate + acetyl-CoA + ATP = malonyl-CoA + ADP + phosphate + H(+)</text>
        <dbReference type="Rhea" id="RHEA:11308"/>
        <dbReference type="ChEBI" id="CHEBI:15378"/>
        <dbReference type="ChEBI" id="CHEBI:17544"/>
        <dbReference type="ChEBI" id="CHEBI:30616"/>
        <dbReference type="ChEBI" id="CHEBI:43474"/>
        <dbReference type="ChEBI" id="CHEBI:57288"/>
        <dbReference type="ChEBI" id="CHEBI:57384"/>
        <dbReference type="ChEBI" id="CHEBI:456216"/>
        <dbReference type="EC" id="6.4.1.2"/>
    </reaction>
</comment>
<evidence type="ECO:0000259" key="17">
    <source>
        <dbReference type="PROSITE" id="PS50979"/>
    </source>
</evidence>
<feature type="region of interest" description="Disordered" evidence="15">
    <location>
        <begin position="514"/>
        <end position="537"/>
    </location>
</feature>
<dbReference type="InterPro" id="IPR001882">
    <property type="entry name" value="Biotin_BS"/>
</dbReference>
<dbReference type="Pfam" id="PF02785">
    <property type="entry name" value="Biotin_carb_C"/>
    <property type="match status" value="1"/>
</dbReference>
<dbReference type="InterPro" id="IPR013537">
    <property type="entry name" value="AcCoA_COase_cen"/>
</dbReference>
<evidence type="ECO:0000256" key="8">
    <source>
        <dbReference type="ARBA" id="ARBA00023098"/>
    </source>
</evidence>
<dbReference type="PROSITE" id="PS50979">
    <property type="entry name" value="BC"/>
    <property type="match status" value="1"/>
</dbReference>
<dbReference type="SUPFAM" id="SSF52440">
    <property type="entry name" value="PreATP-grasp domain"/>
    <property type="match status" value="1"/>
</dbReference>
<evidence type="ECO:0000313" key="21">
    <source>
        <dbReference type="Proteomes" id="UP001230188"/>
    </source>
</evidence>
<evidence type="ECO:0000256" key="6">
    <source>
        <dbReference type="ARBA" id="ARBA00022832"/>
    </source>
</evidence>
<evidence type="ECO:0008006" key="22">
    <source>
        <dbReference type="Google" id="ProtNLM"/>
    </source>
</evidence>
<evidence type="ECO:0000313" key="20">
    <source>
        <dbReference type="EMBL" id="KAJ8605817.1"/>
    </source>
</evidence>
<dbReference type="Gene3D" id="3.40.50.20">
    <property type="match status" value="1"/>
</dbReference>
<dbReference type="InterPro" id="IPR029045">
    <property type="entry name" value="ClpP/crotonase-like_dom_sf"/>
</dbReference>
<dbReference type="Pfam" id="PF01039">
    <property type="entry name" value="Carboxyl_trans"/>
    <property type="match status" value="1"/>
</dbReference>
<dbReference type="PROSITE" id="PS50980">
    <property type="entry name" value="COA_CT_NTER"/>
    <property type="match status" value="1"/>
</dbReference>
<dbReference type="Gene3D" id="3.90.1770.10">
    <property type="entry name" value="PreATP-grasp domain"/>
    <property type="match status" value="1"/>
</dbReference>
<feature type="compositionally biased region" description="Basic and acidic residues" evidence="15">
    <location>
        <begin position="524"/>
        <end position="535"/>
    </location>
</feature>
<organism evidence="20 21">
    <name type="scientific">Chrysophaeum taylorii</name>
    <dbReference type="NCBI Taxonomy" id="2483200"/>
    <lineage>
        <taxon>Eukaryota</taxon>
        <taxon>Sar</taxon>
        <taxon>Stramenopiles</taxon>
        <taxon>Ochrophyta</taxon>
        <taxon>Pelagophyceae</taxon>
        <taxon>Pelagomonadales</taxon>
        <taxon>Pelagomonadaceae</taxon>
        <taxon>Chrysophaeum</taxon>
    </lineage>
</organism>
<dbReference type="InterPro" id="IPR005482">
    <property type="entry name" value="Biotin_COase_C"/>
</dbReference>